<accession>A0A084EZ43</accession>
<evidence type="ECO:0000256" key="3">
    <source>
        <dbReference type="ARBA" id="ARBA00022691"/>
    </source>
</evidence>
<dbReference type="EMBL" id="JFDP01000048">
    <property type="protein sequence ID" value="KEZ23235.1"/>
    <property type="molecule type" value="Genomic_DNA"/>
</dbReference>
<dbReference type="GO" id="GO:0032259">
    <property type="term" value="P:methylation"/>
    <property type="evidence" value="ECO:0007669"/>
    <property type="project" value="UniProtKB-KW"/>
</dbReference>
<evidence type="ECO:0000256" key="1">
    <source>
        <dbReference type="ARBA" id="ARBA00022603"/>
    </source>
</evidence>
<sequence length="226" mass="25604">MTNQIKFIDLFAGIGGFRLGLESNGAKCVFSSEIDEHAIEMYKANFGDNSKCDITSLNPNDIPDFDILCAGFPCQTFSISGKQKGFEDDVRGTLFFDIRRILKAKKPKAFILENVQNLEKHDKGNTLFVMIKTLNELGYSVKYKILNAKDFGVPQNRERIIIVGNNEGKIFDFDKIKTSSIQSMKSFLDKEADFEYLKDAEYTLLNKSDIKVQKSGLFFVVSETKK</sequence>
<proteinExistence type="inferred from homology"/>
<dbReference type="PANTHER" id="PTHR46098">
    <property type="entry name" value="TRNA (CYTOSINE(38)-C(5))-METHYLTRANSFERASE"/>
    <property type="match status" value="1"/>
</dbReference>
<keyword evidence="9" id="KW-1185">Reference proteome</keyword>
<evidence type="ECO:0000256" key="4">
    <source>
        <dbReference type="ARBA" id="ARBA00022747"/>
    </source>
</evidence>
<dbReference type="SUPFAM" id="SSF53335">
    <property type="entry name" value="S-adenosyl-L-methionine-dependent methyltransferases"/>
    <property type="match status" value="1"/>
</dbReference>
<organism evidence="8 9">
    <name type="scientific">Ureaplasma diversum NCTC 246</name>
    <dbReference type="NCBI Taxonomy" id="1188241"/>
    <lineage>
        <taxon>Bacteria</taxon>
        <taxon>Bacillati</taxon>
        <taxon>Mycoplasmatota</taxon>
        <taxon>Mycoplasmoidales</taxon>
        <taxon>Mycoplasmoidaceae</taxon>
        <taxon>Ureaplasma</taxon>
    </lineage>
</organism>
<evidence type="ECO:0000313" key="9">
    <source>
        <dbReference type="Proteomes" id="UP000028537"/>
    </source>
</evidence>
<gene>
    <name evidence="8" type="ORF">UDIV_3700</name>
</gene>
<dbReference type="GO" id="GO:0009307">
    <property type="term" value="P:DNA restriction-modification system"/>
    <property type="evidence" value="ECO:0007669"/>
    <property type="project" value="UniProtKB-KW"/>
</dbReference>
<dbReference type="EC" id="2.1.1.37" evidence="7"/>
<dbReference type="InterPro" id="IPR029063">
    <property type="entry name" value="SAM-dependent_MTases_sf"/>
</dbReference>
<dbReference type="PROSITE" id="PS00094">
    <property type="entry name" value="C5_MTASE_1"/>
    <property type="match status" value="1"/>
</dbReference>
<dbReference type="GO" id="GO:0003886">
    <property type="term" value="F:DNA (cytosine-5-)-methyltransferase activity"/>
    <property type="evidence" value="ECO:0007669"/>
    <property type="project" value="UniProtKB-EC"/>
</dbReference>
<dbReference type="InterPro" id="IPR050750">
    <property type="entry name" value="C5-MTase"/>
</dbReference>
<feature type="active site" evidence="5">
    <location>
        <position position="74"/>
    </location>
</feature>
<keyword evidence="1 5" id="KW-0489">Methyltransferase</keyword>
<evidence type="ECO:0000256" key="7">
    <source>
        <dbReference type="RuleBase" id="RU000417"/>
    </source>
</evidence>
<dbReference type="PANTHER" id="PTHR46098:SF1">
    <property type="entry name" value="TRNA (CYTOSINE(38)-C(5))-METHYLTRANSFERASE"/>
    <property type="match status" value="1"/>
</dbReference>
<dbReference type="PROSITE" id="PS51679">
    <property type="entry name" value="SAM_MT_C5"/>
    <property type="match status" value="1"/>
</dbReference>
<name>A0A084EZ43_9BACT</name>
<keyword evidence="4" id="KW-0680">Restriction system</keyword>
<evidence type="ECO:0000256" key="6">
    <source>
        <dbReference type="RuleBase" id="RU000416"/>
    </source>
</evidence>
<dbReference type="NCBIfam" id="TIGR00675">
    <property type="entry name" value="dcm"/>
    <property type="match status" value="1"/>
</dbReference>
<dbReference type="PRINTS" id="PR00105">
    <property type="entry name" value="C5METTRFRASE"/>
</dbReference>
<reference evidence="8 9" key="1">
    <citation type="submission" date="2014-02" db="EMBL/GenBank/DDBJ databases">
        <title>Genome sequence of Ureaplasma diversum strain 246.</title>
        <authorList>
            <person name="Sirand-Pugnet P."/>
            <person name="Breton M."/>
            <person name="Dordet-Frisoni E."/>
            <person name="Baranowski E."/>
            <person name="Barre A."/>
            <person name="Couture C."/>
            <person name="Dupuy V."/>
            <person name="Gaurivaud P."/>
            <person name="Jacob D."/>
            <person name="Lemaitre C."/>
            <person name="Manso-Silvan L."/>
            <person name="Nikolski M."/>
            <person name="Nouvel L.-X."/>
            <person name="Poumarat F."/>
            <person name="Tardy F."/>
            <person name="Thebault P."/>
            <person name="Theil S."/>
            <person name="Citti C."/>
            <person name="Thiaucourt F."/>
            <person name="Blanchard A."/>
        </authorList>
    </citation>
    <scope>NUCLEOTIDE SEQUENCE [LARGE SCALE GENOMIC DNA]</scope>
    <source>
        <strain evidence="8 9">NCTC 246</strain>
    </source>
</reference>
<dbReference type="Pfam" id="PF00145">
    <property type="entry name" value="DNA_methylase"/>
    <property type="match status" value="1"/>
</dbReference>
<keyword evidence="2 5" id="KW-0808">Transferase</keyword>
<dbReference type="InterPro" id="IPR001525">
    <property type="entry name" value="C5_MeTfrase"/>
</dbReference>
<dbReference type="AlphaFoldDB" id="A0A084EZ43"/>
<keyword evidence="3 5" id="KW-0949">S-adenosyl-L-methionine</keyword>
<evidence type="ECO:0000256" key="2">
    <source>
        <dbReference type="ARBA" id="ARBA00022679"/>
    </source>
</evidence>
<dbReference type="Proteomes" id="UP000028537">
    <property type="component" value="Unassembled WGS sequence"/>
</dbReference>
<dbReference type="RefSeq" id="WP_051749452.1">
    <property type="nucleotide sequence ID" value="NZ_JFDP01000048.1"/>
</dbReference>
<protein>
    <recommendedName>
        <fullName evidence="7">Cytosine-specific methyltransferase</fullName>
        <ecNumber evidence="7">2.1.1.37</ecNumber>
    </recommendedName>
</protein>
<comment type="similarity">
    <text evidence="5 6">Belongs to the class I-like SAM-binding methyltransferase superfamily. C5-methyltransferase family.</text>
</comment>
<dbReference type="CDD" id="cd00315">
    <property type="entry name" value="Cyt_C5_DNA_methylase"/>
    <property type="match status" value="1"/>
</dbReference>
<comment type="caution">
    <text evidence="8">The sequence shown here is derived from an EMBL/GenBank/DDBJ whole genome shotgun (WGS) entry which is preliminary data.</text>
</comment>
<dbReference type="InterPro" id="IPR018117">
    <property type="entry name" value="C5_DNA_meth_AS"/>
</dbReference>
<dbReference type="Gene3D" id="3.40.50.150">
    <property type="entry name" value="Vaccinia Virus protein VP39"/>
    <property type="match status" value="1"/>
</dbReference>
<evidence type="ECO:0000313" key="8">
    <source>
        <dbReference type="EMBL" id="KEZ23235.1"/>
    </source>
</evidence>
<evidence type="ECO:0000256" key="5">
    <source>
        <dbReference type="PROSITE-ProRule" id="PRU01016"/>
    </source>
</evidence>
<dbReference type="eggNOG" id="COG0270">
    <property type="taxonomic scope" value="Bacteria"/>
</dbReference>
<comment type="catalytic activity">
    <reaction evidence="7">
        <text>a 2'-deoxycytidine in DNA + S-adenosyl-L-methionine = a 5-methyl-2'-deoxycytidine in DNA + S-adenosyl-L-homocysteine + H(+)</text>
        <dbReference type="Rhea" id="RHEA:13681"/>
        <dbReference type="Rhea" id="RHEA-COMP:11369"/>
        <dbReference type="Rhea" id="RHEA-COMP:11370"/>
        <dbReference type="ChEBI" id="CHEBI:15378"/>
        <dbReference type="ChEBI" id="CHEBI:57856"/>
        <dbReference type="ChEBI" id="CHEBI:59789"/>
        <dbReference type="ChEBI" id="CHEBI:85452"/>
        <dbReference type="ChEBI" id="CHEBI:85454"/>
        <dbReference type="EC" id="2.1.1.37"/>
    </reaction>
</comment>